<evidence type="ECO:0000259" key="1">
    <source>
        <dbReference type="Pfam" id="PF03372"/>
    </source>
</evidence>
<proteinExistence type="predicted"/>
<protein>
    <recommendedName>
        <fullName evidence="1">Endonuclease/exonuclease/phosphatase domain-containing protein</fullName>
    </recommendedName>
</protein>
<dbReference type="InterPro" id="IPR005135">
    <property type="entry name" value="Endo/exonuclease/phosphatase"/>
</dbReference>
<reference evidence="2" key="1">
    <citation type="journal article" date="2021" name="Nat. Commun.">
        <title>Genomic analyses provide insights into spinach domestication and the genetic basis of agronomic traits.</title>
        <authorList>
            <person name="Cai X."/>
            <person name="Sun X."/>
            <person name="Xu C."/>
            <person name="Sun H."/>
            <person name="Wang X."/>
            <person name="Ge C."/>
            <person name="Zhang Z."/>
            <person name="Wang Q."/>
            <person name="Fei Z."/>
            <person name="Jiao C."/>
            <person name="Wang Q."/>
        </authorList>
    </citation>
    <scope>NUCLEOTIDE SEQUENCE [LARGE SCALE GENOMIC DNA]</scope>
    <source>
        <strain evidence="2">cv. Varoflay</strain>
    </source>
</reference>
<accession>A0A9R0K7F5</accession>
<evidence type="ECO:0000313" key="3">
    <source>
        <dbReference type="RefSeq" id="XP_021861386.2"/>
    </source>
</evidence>
<dbReference type="InterPro" id="IPR036691">
    <property type="entry name" value="Endo/exonu/phosph_ase_sf"/>
</dbReference>
<evidence type="ECO:0000313" key="2">
    <source>
        <dbReference type="Proteomes" id="UP000813463"/>
    </source>
</evidence>
<dbReference type="AlphaFoldDB" id="A0A9R0K7F5"/>
<dbReference type="RefSeq" id="XP_021861386.2">
    <property type="nucleotide sequence ID" value="XM_022005694.2"/>
</dbReference>
<dbReference type="PANTHER" id="PTHR35218">
    <property type="entry name" value="RNASE H DOMAIN-CONTAINING PROTEIN"/>
    <property type="match status" value="1"/>
</dbReference>
<sequence>MVWNAQGAGSREFVSVLKELIRTHKPMVYALVETHMGGEQALHIATATGYDGNTRVDAQGFSGGIWVYWKKNLVTVDPIVQHNQFITMEITRIGEEPWYLSAIYASPDPTRRQDLWRELENFAQSNDKPWLLARDFNETRFGWERSSSCSETSRRSRRFNHWIENNQLLEIEFSGPSHTWARGNSVTTRQSARLDRALCNTEWGLRFDSGGVKHLPALQSDHCPLLISSNGFAPLSALNRPFRF</sequence>
<dbReference type="Gene3D" id="3.60.10.10">
    <property type="entry name" value="Endonuclease/exonuclease/phosphatase"/>
    <property type="match status" value="1"/>
</dbReference>
<dbReference type="KEGG" id="soe:110800389"/>
<dbReference type="Pfam" id="PF03372">
    <property type="entry name" value="Exo_endo_phos"/>
    <property type="match status" value="1"/>
</dbReference>
<dbReference type="SUPFAM" id="SSF56219">
    <property type="entry name" value="DNase I-like"/>
    <property type="match status" value="1"/>
</dbReference>
<feature type="domain" description="Endonuclease/exonuclease/phosphatase" evidence="1">
    <location>
        <begin position="1"/>
        <end position="222"/>
    </location>
</feature>
<organism evidence="2 3">
    <name type="scientific">Spinacia oleracea</name>
    <name type="common">Spinach</name>
    <dbReference type="NCBI Taxonomy" id="3562"/>
    <lineage>
        <taxon>Eukaryota</taxon>
        <taxon>Viridiplantae</taxon>
        <taxon>Streptophyta</taxon>
        <taxon>Embryophyta</taxon>
        <taxon>Tracheophyta</taxon>
        <taxon>Spermatophyta</taxon>
        <taxon>Magnoliopsida</taxon>
        <taxon>eudicotyledons</taxon>
        <taxon>Gunneridae</taxon>
        <taxon>Pentapetalae</taxon>
        <taxon>Caryophyllales</taxon>
        <taxon>Chenopodiaceae</taxon>
        <taxon>Chenopodioideae</taxon>
        <taxon>Anserineae</taxon>
        <taxon>Spinacia</taxon>
    </lineage>
</organism>
<reference evidence="3" key="2">
    <citation type="submission" date="2025-08" db="UniProtKB">
        <authorList>
            <consortium name="RefSeq"/>
        </authorList>
    </citation>
    <scope>IDENTIFICATION</scope>
    <source>
        <tissue evidence="3">Leaf</tissue>
    </source>
</reference>
<keyword evidence="2" id="KW-1185">Reference proteome</keyword>
<dbReference type="PANTHER" id="PTHR35218:SF9">
    <property type="entry name" value="ENDONUCLEASE_EXONUCLEASE_PHOSPHATASE DOMAIN-CONTAINING PROTEIN"/>
    <property type="match status" value="1"/>
</dbReference>
<gene>
    <name evidence="3" type="primary">LOC110800389</name>
</gene>
<dbReference type="GO" id="GO:0003824">
    <property type="term" value="F:catalytic activity"/>
    <property type="evidence" value="ECO:0007669"/>
    <property type="project" value="InterPro"/>
</dbReference>
<dbReference type="GeneID" id="110800389"/>
<name>A0A9R0K7F5_SPIOL</name>
<dbReference type="Proteomes" id="UP000813463">
    <property type="component" value="Chromosome 4"/>
</dbReference>